<dbReference type="EMBL" id="CM029051">
    <property type="protein sequence ID" value="KAG2561520.1"/>
    <property type="molecule type" value="Genomic_DNA"/>
</dbReference>
<dbReference type="GO" id="GO:0006357">
    <property type="term" value="P:regulation of transcription by RNA polymerase II"/>
    <property type="evidence" value="ECO:0007669"/>
    <property type="project" value="TreeGrafter"/>
</dbReference>
<accession>A0A8T0PIU7</accession>
<dbReference type="AlphaFoldDB" id="A0A8T0PIU7"/>
<dbReference type="Pfam" id="PF02892">
    <property type="entry name" value="zf-BED"/>
    <property type="match status" value="1"/>
</dbReference>
<dbReference type="PANTHER" id="PTHR34396">
    <property type="entry name" value="OS03G0264950 PROTEIN-RELATED"/>
    <property type="match status" value="1"/>
</dbReference>
<keyword evidence="1" id="KW-0479">Metal-binding</keyword>
<keyword evidence="3" id="KW-0862">Zinc</keyword>
<gene>
    <name evidence="6" type="ORF">PVAP13_8KG230800</name>
</gene>
<sequence>MDDIDEAMYPSTISEDLVDYGHVPDDVDDAGGANAPAFLWLGNLTDAAAAPVPLLSESQSYGSKCRSPVWDYFDEILDDKRMRTATVCKFCRHRLSAKSAAGTGHLLSHQHACKKKPDHAKMVETRLAMNPDGSYRNWEYKPDC</sequence>
<dbReference type="Proteomes" id="UP000823388">
    <property type="component" value="Chromosome 8K"/>
</dbReference>
<evidence type="ECO:0000256" key="2">
    <source>
        <dbReference type="ARBA" id="ARBA00022771"/>
    </source>
</evidence>
<dbReference type="SMART" id="SM00614">
    <property type="entry name" value="ZnF_BED"/>
    <property type="match status" value="1"/>
</dbReference>
<evidence type="ECO:0000256" key="3">
    <source>
        <dbReference type="ARBA" id="ARBA00022833"/>
    </source>
</evidence>
<dbReference type="GO" id="GO:0005634">
    <property type="term" value="C:nucleus"/>
    <property type="evidence" value="ECO:0007669"/>
    <property type="project" value="TreeGrafter"/>
</dbReference>
<evidence type="ECO:0000313" key="7">
    <source>
        <dbReference type="Proteomes" id="UP000823388"/>
    </source>
</evidence>
<dbReference type="PROSITE" id="PS50808">
    <property type="entry name" value="ZF_BED"/>
    <property type="match status" value="1"/>
</dbReference>
<evidence type="ECO:0000256" key="4">
    <source>
        <dbReference type="PROSITE-ProRule" id="PRU00027"/>
    </source>
</evidence>
<dbReference type="GO" id="GO:0008270">
    <property type="term" value="F:zinc ion binding"/>
    <property type="evidence" value="ECO:0007669"/>
    <property type="project" value="UniProtKB-KW"/>
</dbReference>
<organism evidence="6 7">
    <name type="scientific">Panicum virgatum</name>
    <name type="common">Blackwell switchgrass</name>
    <dbReference type="NCBI Taxonomy" id="38727"/>
    <lineage>
        <taxon>Eukaryota</taxon>
        <taxon>Viridiplantae</taxon>
        <taxon>Streptophyta</taxon>
        <taxon>Embryophyta</taxon>
        <taxon>Tracheophyta</taxon>
        <taxon>Spermatophyta</taxon>
        <taxon>Magnoliopsida</taxon>
        <taxon>Liliopsida</taxon>
        <taxon>Poales</taxon>
        <taxon>Poaceae</taxon>
        <taxon>PACMAD clade</taxon>
        <taxon>Panicoideae</taxon>
        <taxon>Panicodae</taxon>
        <taxon>Paniceae</taxon>
        <taxon>Panicinae</taxon>
        <taxon>Panicum</taxon>
        <taxon>Panicum sect. Hiantes</taxon>
    </lineage>
</organism>
<dbReference type="GO" id="GO:1990837">
    <property type="term" value="F:sequence-specific double-stranded DNA binding"/>
    <property type="evidence" value="ECO:0007669"/>
    <property type="project" value="TreeGrafter"/>
</dbReference>
<protein>
    <recommendedName>
        <fullName evidence="5">BED-type domain-containing protein</fullName>
    </recommendedName>
</protein>
<comment type="caution">
    <text evidence="6">The sequence shown here is derived from an EMBL/GenBank/DDBJ whole genome shotgun (WGS) entry which is preliminary data.</text>
</comment>
<evidence type="ECO:0000313" key="6">
    <source>
        <dbReference type="EMBL" id="KAG2561520.1"/>
    </source>
</evidence>
<dbReference type="InterPro" id="IPR036236">
    <property type="entry name" value="Znf_C2H2_sf"/>
</dbReference>
<dbReference type="InterPro" id="IPR003656">
    <property type="entry name" value="Znf_BED"/>
</dbReference>
<reference evidence="6" key="1">
    <citation type="submission" date="2020-05" db="EMBL/GenBank/DDBJ databases">
        <title>WGS assembly of Panicum virgatum.</title>
        <authorList>
            <person name="Lovell J.T."/>
            <person name="Jenkins J."/>
            <person name="Shu S."/>
            <person name="Juenger T.E."/>
            <person name="Schmutz J."/>
        </authorList>
    </citation>
    <scope>NUCLEOTIDE SEQUENCE</scope>
    <source>
        <strain evidence="6">AP13</strain>
    </source>
</reference>
<name>A0A8T0PIU7_PANVG</name>
<dbReference type="SUPFAM" id="SSF57667">
    <property type="entry name" value="beta-beta-alpha zinc fingers"/>
    <property type="match status" value="1"/>
</dbReference>
<evidence type="ECO:0000259" key="5">
    <source>
        <dbReference type="PROSITE" id="PS50808"/>
    </source>
</evidence>
<evidence type="ECO:0000256" key="1">
    <source>
        <dbReference type="ARBA" id="ARBA00022723"/>
    </source>
</evidence>
<feature type="domain" description="BED-type" evidence="5">
    <location>
        <begin position="64"/>
        <end position="120"/>
    </location>
</feature>
<proteinExistence type="predicted"/>
<dbReference type="PANTHER" id="PTHR34396:SF31">
    <property type="entry name" value="OS02G0326900 PROTEIN"/>
    <property type="match status" value="1"/>
</dbReference>
<keyword evidence="2 4" id="KW-0863">Zinc-finger</keyword>
<keyword evidence="7" id="KW-1185">Reference proteome</keyword>
<dbReference type="InterPro" id="IPR053031">
    <property type="entry name" value="Cuticle_assoc_protein"/>
</dbReference>